<gene>
    <name evidence="5" type="ORF">AZF04_09500</name>
</gene>
<dbReference type="InterPro" id="IPR037923">
    <property type="entry name" value="HTH-like"/>
</dbReference>
<sequence length="284" mass="33984">MERKLNVSLREKSFYMNYNSESSPMNEMKHFHLHDDYEIFYLIEGERTYLINDDHYIVHENSLVFIDKNTVHKTRVSDAPNLKRIVLNFHDSFLTKNEEMLLKLLFYNGPHVLSIPSNKTNSFSYIFGKLLDEYQSNHDDSIAYIRHLLIQLLIESNRLLKQHNSQQNIYTKDQYFIKHEVAEMIGYINQFYYEDISLSLLSVRFNLNEQYISRIFRKVIGVTFINYLNTVRVNQAQRLLLETDMKVVDVSKRVGYSNNVHLWRVFKKQTGYSPNEFRELNQLI</sequence>
<evidence type="ECO:0000256" key="2">
    <source>
        <dbReference type="ARBA" id="ARBA00023125"/>
    </source>
</evidence>
<dbReference type="PANTHER" id="PTHR43280">
    <property type="entry name" value="ARAC-FAMILY TRANSCRIPTIONAL REGULATOR"/>
    <property type="match status" value="1"/>
</dbReference>
<evidence type="ECO:0000313" key="5">
    <source>
        <dbReference type="EMBL" id="KYG28128.1"/>
    </source>
</evidence>
<dbReference type="STRING" id="519424.AZF04_09500"/>
<evidence type="ECO:0000313" key="6">
    <source>
        <dbReference type="Proteomes" id="UP000075806"/>
    </source>
</evidence>
<comment type="caution">
    <text evidence="5">The sequence shown here is derived from an EMBL/GenBank/DDBJ whole genome shotgun (WGS) entry which is preliminary data.</text>
</comment>
<dbReference type="Gene3D" id="1.10.10.60">
    <property type="entry name" value="Homeodomain-like"/>
    <property type="match status" value="2"/>
</dbReference>
<dbReference type="Proteomes" id="UP000075806">
    <property type="component" value="Unassembled WGS sequence"/>
</dbReference>
<evidence type="ECO:0000256" key="3">
    <source>
        <dbReference type="ARBA" id="ARBA00023163"/>
    </source>
</evidence>
<dbReference type="PROSITE" id="PS01124">
    <property type="entry name" value="HTH_ARAC_FAMILY_2"/>
    <property type="match status" value="1"/>
</dbReference>
<dbReference type="EMBL" id="LTAO01000034">
    <property type="protein sequence ID" value="KYG28128.1"/>
    <property type="molecule type" value="Genomic_DNA"/>
</dbReference>
<dbReference type="SUPFAM" id="SSF46689">
    <property type="entry name" value="Homeodomain-like"/>
    <property type="match status" value="2"/>
</dbReference>
<dbReference type="Gene3D" id="2.60.120.10">
    <property type="entry name" value="Jelly Rolls"/>
    <property type="match status" value="1"/>
</dbReference>
<name>A0A161P7S1_9BACI</name>
<dbReference type="SUPFAM" id="SSF51215">
    <property type="entry name" value="Regulatory protein AraC"/>
    <property type="match status" value="1"/>
</dbReference>
<dbReference type="InterPro" id="IPR018060">
    <property type="entry name" value="HTH_AraC"/>
</dbReference>
<protein>
    <recommendedName>
        <fullName evidence="4">HTH araC/xylS-type domain-containing protein</fullName>
    </recommendedName>
</protein>
<dbReference type="InterPro" id="IPR014710">
    <property type="entry name" value="RmlC-like_jellyroll"/>
</dbReference>
<reference evidence="5" key="1">
    <citation type="submission" date="2016-02" db="EMBL/GenBank/DDBJ databases">
        <title>Genome sequence of Bacillus trypoxylicola KCTC 13244(T).</title>
        <authorList>
            <person name="Jeong H."/>
            <person name="Park S.-H."/>
            <person name="Choi S.-K."/>
        </authorList>
    </citation>
    <scope>NUCLEOTIDE SEQUENCE [LARGE SCALE GENOMIC DNA]</scope>
    <source>
        <strain evidence="5">KCTC 13244</strain>
    </source>
</reference>
<feature type="domain" description="HTH araC/xylS-type" evidence="4">
    <location>
        <begin position="182"/>
        <end position="280"/>
    </location>
</feature>
<dbReference type="RefSeq" id="WP_061949551.1">
    <property type="nucleotide sequence ID" value="NZ_LTAO01000034.1"/>
</dbReference>
<dbReference type="OrthoDB" id="506156at2"/>
<dbReference type="GO" id="GO:0003700">
    <property type="term" value="F:DNA-binding transcription factor activity"/>
    <property type="evidence" value="ECO:0007669"/>
    <property type="project" value="InterPro"/>
</dbReference>
<dbReference type="Pfam" id="PF02311">
    <property type="entry name" value="AraC_binding"/>
    <property type="match status" value="1"/>
</dbReference>
<evidence type="ECO:0000259" key="4">
    <source>
        <dbReference type="PROSITE" id="PS01124"/>
    </source>
</evidence>
<accession>A0A161P7S1</accession>
<dbReference type="SMART" id="SM00342">
    <property type="entry name" value="HTH_ARAC"/>
    <property type="match status" value="1"/>
</dbReference>
<dbReference type="Pfam" id="PF12833">
    <property type="entry name" value="HTH_18"/>
    <property type="match status" value="1"/>
</dbReference>
<keyword evidence="1" id="KW-0805">Transcription regulation</keyword>
<keyword evidence="3" id="KW-0804">Transcription</keyword>
<keyword evidence="6" id="KW-1185">Reference proteome</keyword>
<proteinExistence type="predicted"/>
<evidence type="ECO:0000256" key="1">
    <source>
        <dbReference type="ARBA" id="ARBA00023015"/>
    </source>
</evidence>
<dbReference type="GO" id="GO:0043565">
    <property type="term" value="F:sequence-specific DNA binding"/>
    <property type="evidence" value="ECO:0007669"/>
    <property type="project" value="InterPro"/>
</dbReference>
<dbReference type="AlphaFoldDB" id="A0A161P7S1"/>
<dbReference type="PANTHER" id="PTHR43280:SF27">
    <property type="entry name" value="TRANSCRIPTIONAL REGULATOR MTLR"/>
    <property type="match status" value="1"/>
</dbReference>
<dbReference type="InterPro" id="IPR003313">
    <property type="entry name" value="AraC-bd"/>
</dbReference>
<organism evidence="5 6">
    <name type="scientific">Alkalihalobacillus trypoxylicola</name>
    <dbReference type="NCBI Taxonomy" id="519424"/>
    <lineage>
        <taxon>Bacteria</taxon>
        <taxon>Bacillati</taxon>
        <taxon>Bacillota</taxon>
        <taxon>Bacilli</taxon>
        <taxon>Bacillales</taxon>
        <taxon>Bacillaceae</taxon>
        <taxon>Alkalihalobacillus</taxon>
    </lineage>
</organism>
<keyword evidence="2" id="KW-0238">DNA-binding</keyword>
<dbReference type="InterPro" id="IPR009057">
    <property type="entry name" value="Homeodomain-like_sf"/>
</dbReference>